<dbReference type="SUPFAM" id="SSF48452">
    <property type="entry name" value="TPR-like"/>
    <property type="match status" value="2"/>
</dbReference>
<feature type="region of interest" description="Disordered" evidence="3">
    <location>
        <begin position="418"/>
        <end position="451"/>
    </location>
</feature>
<keyword evidence="2" id="KW-0802">TPR repeat</keyword>
<keyword evidence="1" id="KW-0677">Repeat</keyword>
<feature type="compositionally biased region" description="Low complexity" evidence="3">
    <location>
        <begin position="1067"/>
        <end position="1082"/>
    </location>
</feature>
<evidence type="ECO:0000256" key="2">
    <source>
        <dbReference type="ARBA" id="ARBA00022803"/>
    </source>
</evidence>
<feature type="compositionally biased region" description="Polar residues" evidence="3">
    <location>
        <begin position="1020"/>
        <end position="1033"/>
    </location>
</feature>
<evidence type="ECO:0000256" key="3">
    <source>
        <dbReference type="SAM" id="MobiDB-lite"/>
    </source>
</evidence>
<dbReference type="SUPFAM" id="SSF144232">
    <property type="entry name" value="HIT/MYND zinc finger-like"/>
    <property type="match status" value="1"/>
</dbReference>
<dbReference type="OrthoDB" id="5086500at2759"/>
<name>A0A7R8AFQ5_9EURO</name>
<gene>
    <name evidence="4" type="ORF">APUU_10627A</name>
</gene>
<sequence length="1166" mass="129374">MDPDTEFTNFPTVSVDKDSKYLLQNDAKRDLENEITLNTPSRLEGKTRILRASDVLLSLAGRPTANDPRQLSPAVENFAEALRLFPPFRDDDAATLGVPEVKCPDCDAAFSSATELNQHYLTRYCSGSAIAVYVMTRDRLITKGYRMEKRLIPLDCRPIRFFCNRCERSFAVDDDEPAERQRNIECLVDCTRCGTKCNVLYEPVLNDPRDDTSYRDLQKEIGSTTHSRSPSLAQKGSLPSKYSMTDFSGEQTLAKKARRLRDSWSFRKLSQSDEEEVLAISFAGLYDLERVHAPNGIYQPVPAGTGTDPGPGKMPSDASFSSTGLGDSTIIEPGKTGLCQDEGKHQASEMDSSSGGLVDSRNVDHEMPGTSKRMSFFQKIFGRKIPLGSISRSRSMNKGKKLLKRANTIRFSFVTKHPGRDSRAVERDSGGTSEEILARAPDDSHNNSSTTVQDTEYVALMRGTQNVFVHMQYISGGAIVHDVSGRQRILQVDEVARVFLQMKDELSSTAAWSRALTTRLRGEALIKQGNAQQAVVEFHEAMKVLDDTPGLDIEKQTRAAILHSMGLAYRSLDIPAEAEACYLESLGLYKRVLGRDHPNNFTVLHDLGSLCEKDGYATEAAALYERSFAGRLKTLGHNAPETLSSMQDLASLKVLLGDLESALLLLEKAVPALDTVFGIQHATTLNAMNKLSLLYTKLGLEKEARAICSRTIPHCRTVFGLSNPVTRDTVVRYLQSTENFDFSPDINDILDSYKRSRDGDCLRVIHRLGRSYMDAGLNRDAATLFEALVEDFLAVKGPEAPETFDALSALCVSREHLDAVDKAMLAYRQLVHMAKRTPEHHHSRKRVGYAEKRISELSRRRESLESEKKEWGLSEPKPCENCGSLTIVLCKVCNIARLCSETCRKQSNAWHEAQCIPSISLRESKSLAVKPKCPISARDQALSKIGHADISIKNVNVIASYTFYLDPRNFTTFRMKLNPKVNTVVLFSLDSDIQYAVLDNNPLQSQSSSPVAEQAKGSRLSLTSSKKISTQAAIATPPVPASQSDSESAEAQELNWIAPQSQDSISYTPITSTLPTSTSPLNPNLPPSIKPNQKQSKYILVRPGKEMHKCLVDKRISVRAGSEGTERDLFAATTQPNKELIEYAQGLLLTGYLGEGFMYVVEWVWR</sequence>
<feature type="compositionally biased region" description="Basic and acidic residues" evidence="3">
    <location>
        <begin position="436"/>
        <end position="445"/>
    </location>
</feature>
<dbReference type="AlphaFoldDB" id="A0A7R8AFQ5"/>
<dbReference type="InterPro" id="IPR011990">
    <property type="entry name" value="TPR-like_helical_dom_sf"/>
</dbReference>
<feature type="region of interest" description="Disordered" evidence="3">
    <location>
        <begin position="1067"/>
        <end position="1089"/>
    </location>
</feature>
<dbReference type="GeneID" id="64967804"/>
<reference evidence="4" key="2">
    <citation type="submission" date="2021-02" db="EMBL/GenBank/DDBJ databases">
        <title>Aspergillus puulaauensis MK2 genome sequence.</title>
        <authorList>
            <person name="Futagami T."/>
            <person name="Mori K."/>
            <person name="Kadooka C."/>
            <person name="Tanaka T."/>
        </authorList>
    </citation>
    <scope>NUCLEOTIDE SEQUENCE</scope>
    <source>
        <strain evidence="4">MK2</strain>
    </source>
</reference>
<feature type="compositionally biased region" description="Basic and acidic residues" evidence="3">
    <location>
        <begin position="418"/>
        <end position="429"/>
    </location>
</feature>
<feature type="region of interest" description="Disordered" evidence="3">
    <location>
        <begin position="336"/>
        <end position="369"/>
    </location>
</feature>
<dbReference type="RefSeq" id="XP_041549993.1">
    <property type="nucleotide sequence ID" value="XM_041702896.1"/>
</dbReference>
<feature type="compositionally biased region" description="Low complexity" evidence="3">
    <location>
        <begin position="1041"/>
        <end position="1051"/>
    </location>
</feature>
<evidence type="ECO:0000256" key="1">
    <source>
        <dbReference type="ARBA" id="ARBA00022737"/>
    </source>
</evidence>
<feature type="region of interest" description="Disordered" evidence="3">
    <location>
        <begin position="1003"/>
        <end position="1051"/>
    </location>
</feature>
<feature type="region of interest" description="Disordered" evidence="3">
    <location>
        <begin position="300"/>
        <end position="323"/>
    </location>
</feature>
<evidence type="ECO:0000313" key="5">
    <source>
        <dbReference type="Proteomes" id="UP000654913"/>
    </source>
</evidence>
<dbReference type="Proteomes" id="UP000654913">
    <property type="component" value="Chromosome 1"/>
</dbReference>
<accession>A0A7R8AFQ5</accession>
<dbReference type="PANTHER" id="PTHR45641">
    <property type="entry name" value="TETRATRICOPEPTIDE REPEAT PROTEIN (AFU_ORTHOLOGUE AFUA_6G03870)"/>
    <property type="match status" value="1"/>
</dbReference>
<proteinExistence type="predicted"/>
<dbReference type="Gene3D" id="1.25.40.10">
    <property type="entry name" value="Tetratricopeptide repeat domain"/>
    <property type="match status" value="2"/>
</dbReference>
<dbReference type="KEGG" id="apuu:APUU_10627A"/>
<feature type="region of interest" description="Disordered" evidence="3">
    <location>
        <begin position="221"/>
        <end position="244"/>
    </location>
</feature>
<organism evidence="4 5">
    <name type="scientific">Aspergillus puulaauensis</name>
    <dbReference type="NCBI Taxonomy" id="1220207"/>
    <lineage>
        <taxon>Eukaryota</taxon>
        <taxon>Fungi</taxon>
        <taxon>Dikarya</taxon>
        <taxon>Ascomycota</taxon>
        <taxon>Pezizomycotina</taxon>
        <taxon>Eurotiomycetes</taxon>
        <taxon>Eurotiomycetidae</taxon>
        <taxon>Eurotiales</taxon>
        <taxon>Aspergillaceae</taxon>
        <taxon>Aspergillus</taxon>
    </lineage>
</organism>
<dbReference type="PANTHER" id="PTHR45641:SF19">
    <property type="entry name" value="NEPHROCYSTIN-3"/>
    <property type="match status" value="1"/>
</dbReference>
<dbReference type="EMBL" id="AP024443">
    <property type="protein sequence ID" value="BCS17799.1"/>
    <property type="molecule type" value="Genomic_DNA"/>
</dbReference>
<reference evidence="4" key="1">
    <citation type="submission" date="2021-01" db="EMBL/GenBank/DDBJ databases">
        <authorList>
            <consortium name="Aspergillus puulaauensis MK2 genome sequencing consortium"/>
            <person name="Kazuki M."/>
            <person name="Futagami T."/>
        </authorList>
    </citation>
    <scope>NUCLEOTIDE SEQUENCE</scope>
    <source>
        <strain evidence="4">MK2</strain>
    </source>
</reference>
<feature type="compositionally biased region" description="Polar residues" evidence="3">
    <location>
        <begin position="221"/>
        <end position="234"/>
    </location>
</feature>
<protein>
    <recommendedName>
        <fullName evidence="6">Suppressor of anucleate metulae protein B</fullName>
    </recommendedName>
</protein>
<dbReference type="Pfam" id="PF13424">
    <property type="entry name" value="TPR_12"/>
    <property type="match status" value="1"/>
</dbReference>
<evidence type="ECO:0000313" key="4">
    <source>
        <dbReference type="EMBL" id="BCS17799.1"/>
    </source>
</evidence>
<keyword evidence="5" id="KW-1185">Reference proteome</keyword>
<evidence type="ECO:0008006" key="6">
    <source>
        <dbReference type="Google" id="ProtNLM"/>
    </source>
</evidence>